<accession>A0A9Q1DUD0</accession>
<organism evidence="1 2">
    <name type="scientific">Conger conger</name>
    <name type="common">Conger eel</name>
    <name type="synonym">Muraena conger</name>
    <dbReference type="NCBI Taxonomy" id="82655"/>
    <lineage>
        <taxon>Eukaryota</taxon>
        <taxon>Metazoa</taxon>
        <taxon>Chordata</taxon>
        <taxon>Craniata</taxon>
        <taxon>Vertebrata</taxon>
        <taxon>Euteleostomi</taxon>
        <taxon>Actinopterygii</taxon>
        <taxon>Neopterygii</taxon>
        <taxon>Teleostei</taxon>
        <taxon>Anguilliformes</taxon>
        <taxon>Congridae</taxon>
        <taxon>Conger</taxon>
    </lineage>
</organism>
<gene>
    <name evidence="1" type="ORF">COCON_G00044840</name>
</gene>
<keyword evidence="2" id="KW-1185">Reference proteome</keyword>
<dbReference type="EMBL" id="JAFJMO010000003">
    <property type="protein sequence ID" value="KAJ8281965.1"/>
    <property type="molecule type" value="Genomic_DNA"/>
</dbReference>
<comment type="caution">
    <text evidence="1">The sequence shown here is derived from an EMBL/GenBank/DDBJ whole genome shotgun (WGS) entry which is preliminary data.</text>
</comment>
<dbReference type="Proteomes" id="UP001152803">
    <property type="component" value="Unassembled WGS sequence"/>
</dbReference>
<proteinExistence type="predicted"/>
<dbReference type="AlphaFoldDB" id="A0A9Q1DUD0"/>
<sequence length="131" mass="14928">MWSPSRWSLTVCLAHGSFDGAIGSRRLKNMATHNTQSYPSWKLDITWLSTKAPSSALMQSTHRTACAGSKKWPFHWQLNIYSPPFIQQKSNWTQPDYLVYMNCVHLSIFSRDKIVCVVSICTFVATVLSEL</sequence>
<evidence type="ECO:0000313" key="1">
    <source>
        <dbReference type="EMBL" id="KAJ8281965.1"/>
    </source>
</evidence>
<protein>
    <submittedName>
        <fullName evidence="1">Uncharacterized protein</fullName>
    </submittedName>
</protein>
<evidence type="ECO:0000313" key="2">
    <source>
        <dbReference type="Proteomes" id="UP001152803"/>
    </source>
</evidence>
<reference evidence="1" key="1">
    <citation type="journal article" date="2023" name="Science">
        <title>Genome structures resolve the early diversification of teleost fishes.</title>
        <authorList>
            <person name="Parey E."/>
            <person name="Louis A."/>
            <person name="Montfort J."/>
            <person name="Bouchez O."/>
            <person name="Roques C."/>
            <person name="Iampietro C."/>
            <person name="Lluch J."/>
            <person name="Castinel A."/>
            <person name="Donnadieu C."/>
            <person name="Desvignes T."/>
            <person name="Floi Bucao C."/>
            <person name="Jouanno E."/>
            <person name="Wen M."/>
            <person name="Mejri S."/>
            <person name="Dirks R."/>
            <person name="Jansen H."/>
            <person name="Henkel C."/>
            <person name="Chen W.J."/>
            <person name="Zahm M."/>
            <person name="Cabau C."/>
            <person name="Klopp C."/>
            <person name="Thompson A.W."/>
            <person name="Robinson-Rechavi M."/>
            <person name="Braasch I."/>
            <person name="Lecointre G."/>
            <person name="Bobe J."/>
            <person name="Postlethwait J.H."/>
            <person name="Berthelot C."/>
            <person name="Roest Crollius H."/>
            <person name="Guiguen Y."/>
        </authorList>
    </citation>
    <scope>NUCLEOTIDE SEQUENCE</scope>
    <source>
        <strain evidence="1">Concon-B</strain>
    </source>
</reference>
<name>A0A9Q1DUD0_CONCO</name>